<dbReference type="EMBL" id="RJSF01000040">
    <property type="protein sequence ID" value="RNM13700.1"/>
    <property type="molecule type" value="Genomic_DNA"/>
</dbReference>
<evidence type="ECO:0008006" key="4">
    <source>
        <dbReference type="Google" id="ProtNLM"/>
    </source>
</evidence>
<sequence>MSEPAPVEGYAHETGRGFGRVLVFVYGVLAFAASGRASFELLAKFSDAPVPYGLSVLAAVVYVVATWALATNRRRVALLAVCFELVGVLAVGFGSLLWTSKFPEASVWSDFGIGYGCVPLVLPLVGLWWILRGSR</sequence>
<protein>
    <recommendedName>
        <fullName evidence="4">Integral membrane protein</fullName>
    </recommendedName>
</protein>
<proteinExistence type="predicted"/>
<feature type="transmembrane region" description="Helical" evidence="1">
    <location>
        <begin position="77"/>
        <end position="99"/>
    </location>
</feature>
<feature type="transmembrane region" description="Helical" evidence="1">
    <location>
        <begin position="111"/>
        <end position="131"/>
    </location>
</feature>
<dbReference type="Proteomes" id="UP000279994">
    <property type="component" value="Unassembled WGS sequence"/>
</dbReference>
<keyword evidence="1" id="KW-1133">Transmembrane helix</keyword>
<evidence type="ECO:0000313" key="2">
    <source>
        <dbReference type="EMBL" id="RNM13700.1"/>
    </source>
</evidence>
<evidence type="ECO:0000313" key="3">
    <source>
        <dbReference type="Proteomes" id="UP000279994"/>
    </source>
</evidence>
<keyword evidence="1" id="KW-0472">Membrane</keyword>
<feature type="transmembrane region" description="Helical" evidence="1">
    <location>
        <begin position="21"/>
        <end position="39"/>
    </location>
</feature>
<reference evidence="2 3" key="1">
    <citation type="submission" date="2018-11" db="EMBL/GenBank/DDBJ databases">
        <authorList>
            <person name="Li F."/>
        </authorList>
    </citation>
    <scope>NUCLEOTIDE SEQUENCE [LARGE SCALE GENOMIC DNA]</scope>
    <source>
        <strain evidence="2 3">Gsoil 818</strain>
    </source>
</reference>
<accession>A0A3N0GNM5</accession>
<gene>
    <name evidence="2" type="ORF">EFL26_11980</name>
</gene>
<evidence type="ECO:0000256" key="1">
    <source>
        <dbReference type="SAM" id="Phobius"/>
    </source>
</evidence>
<feature type="transmembrane region" description="Helical" evidence="1">
    <location>
        <begin position="51"/>
        <end position="70"/>
    </location>
</feature>
<comment type="caution">
    <text evidence="2">The sequence shown here is derived from an EMBL/GenBank/DDBJ whole genome shotgun (WGS) entry which is preliminary data.</text>
</comment>
<name>A0A3N0GNM5_9ACTN</name>
<keyword evidence="1" id="KW-0812">Transmembrane</keyword>
<dbReference type="RefSeq" id="WP_123223106.1">
    <property type="nucleotide sequence ID" value="NZ_RJSF01000040.1"/>
</dbReference>
<dbReference type="AlphaFoldDB" id="A0A3N0GNM5"/>
<organism evidence="2 3">
    <name type="scientific">Nocardioides pocheonensis</name>
    <dbReference type="NCBI Taxonomy" id="661485"/>
    <lineage>
        <taxon>Bacteria</taxon>
        <taxon>Bacillati</taxon>
        <taxon>Actinomycetota</taxon>
        <taxon>Actinomycetes</taxon>
        <taxon>Propionibacteriales</taxon>
        <taxon>Nocardioidaceae</taxon>
        <taxon>Nocardioides</taxon>
    </lineage>
</organism>
<dbReference type="OrthoDB" id="25997at2"/>
<keyword evidence="3" id="KW-1185">Reference proteome</keyword>